<dbReference type="InterPro" id="IPR027372">
    <property type="entry name" value="Phytase-like_dom"/>
</dbReference>
<name>A0A6J4RUQ9_9ACTN</name>
<dbReference type="Pfam" id="PF13449">
    <property type="entry name" value="Phytase-like"/>
    <property type="match status" value="1"/>
</dbReference>
<proteinExistence type="predicted"/>
<dbReference type="EMBL" id="CADCVP010000057">
    <property type="protein sequence ID" value="CAA9475668.1"/>
    <property type="molecule type" value="Genomic_DNA"/>
</dbReference>
<dbReference type="EC" id="3.1.4.46" evidence="4"/>
<keyword evidence="2" id="KW-0732">Signal</keyword>
<evidence type="ECO:0000259" key="3">
    <source>
        <dbReference type="Pfam" id="PF13449"/>
    </source>
</evidence>
<feature type="domain" description="Phytase-like" evidence="3">
    <location>
        <begin position="63"/>
        <end position="376"/>
    </location>
</feature>
<gene>
    <name evidence="4" type="ORF">AVDCRST_MAG69-417</name>
</gene>
<feature type="chain" id="PRO_5026910983" evidence="2">
    <location>
        <begin position="24"/>
        <end position="432"/>
    </location>
</feature>
<dbReference type="AlphaFoldDB" id="A0A6J4RUQ9"/>
<dbReference type="PANTHER" id="PTHR37957">
    <property type="entry name" value="BLR7070 PROTEIN"/>
    <property type="match status" value="1"/>
</dbReference>
<sequence length="432" mass="47308">MRRRVVRVLAAGLVALLGAPAIAGSAGRSSLEARAILPADASAMAPFRAVPGADPAPAPDARQPVGGFSELVDAPGRDVFWAMPDNGFGTRANSRSFLLRVYRIRADFESRRGGTGVVSVLDWITLRDPDHRAGFAIVNEGTPERLLTGGDFDIESMRIDRRGHLWFGEEFGPFILHADATGRLLEAPIPLPDVKSPDYPSEIAAPFAGRANLGRSKGFEGMAISADGRSLHPVLEGAVAGDDPRIRRIYEFDLRAGRYTGVRRSYRVADPGFLVTSFAALDRHRFVALEHDELEGTTARHKRAFVVNFRRHRRDGALVRRRVLDLLDVRDRAGISLPGRPGDVGLGDPFSMPYVTIESILPLSRARVAVVNDTNFGSRGRNPTLPDYSDLVVLRVPRLWDAVRRPARARDRRDARRPKAATQAIAAVDDTP</sequence>
<accession>A0A6J4RUQ9</accession>
<evidence type="ECO:0000256" key="2">
    <source>
        <dbReference type="SAM" id="SignalP"/>
    </source>
</evidence>
<feature type="region of interest" description="Disordered" evidence="1">
    <location>
        <begin position="407"/>
        <end position="432"/>
    </location>
</feature>
<protein>
    <submittedName>
        <fullName evidence="4">Glycerophosphoryl diester phosphodiesterase</fullName>
        <ecNumber evidence="4">3.1.4.46</ecNumber>
    </submittedName>
</protein>
<feature type="signal peptide" evidence="2">
    <location>
        <begin position="1"/>
        <end position="23"/>
    </location>
</feature>
<organism evidence="4">
    <name type="scientific">uncultured Solirubrobacteraceae bacterium</name>
    <dbReference type="NCBI Taxonomy" id="1162706"/>
    <lineage>
        <taxon>Bacteria</taxon>
        <taxon>Bacillati</taxon>
        <taxon>Actinomycetota</taxon>
        <taxon>Thermoleophilia</taxon>
        <taxon>Solirubrobacterales</taxon>
        <taxon>Solirubrobacteraceae</taxon>
        <taxon>environmental samples</taxon>
    </lineage>
</organism>
<keyword evidence="4" id="KW-0378">Hydrolase</keyword>
<feature type="region of interest" description="Disordered" evidence="1">
    <location>
        <begin position="48"/>
        <end position="67"/>
    </location>
</feature>
<reference evidence="4" key="1">
    <citation type="submission" date="2020-02" db="EMBL/GenBank/DDBJ databases">
        <authorList>
            <person name="Meier V. D."/>
        </authorList>
    </citation>
    <scope>NUCLEOTIDE SEQUENCE</scope>
    <source>
        <strain evidence="4">AVDCRST_MAG69</strain>
    </source>
</reference>
<feature type="compositionally biased region" description="Low complexity" evidence="1">
    <location>
        <begin position="48"/>
        <end position="65"/>
    </location>
</feature>
<evidence type="ECO:0000256" key="1">
    <source>
        <dbReference type="SAM" id="MobiDB-lite"/>
    </source>
</evidence>
<evidence type="ECO:0000313" key="4">
    <source>
        <dbReference type="EMBL" id="CAA9475668.1"/>
    </source>
</evidence>
<dbReference type="GO" id="GO:0008889">
    <property type="term" value="F:glycerophosphodiester phosphodiesterase activity"/>
    <property type="evidence" value="ECO:0007669"/>
    <property type="project" value="UniProtKB-EC"/>
</dbReference>
<dbReference type="PANTHER" id="PTHR37957:SF1">
    <property type="entry name" value="PHYTASE-LIKE DOMAIN-CONTAINING PROTEIN"/>
    <property type="match status" value="1"/>
</dbReference>